<dbReference type="OrthoDB" id="180690at2"/>
<keyword evidence="3" id="KW-1185">Reference proteome</keyword>
<evidence type="ECO:0008006" key="4">
    <source>
        <dbReference type="Google" id="ProtNLM"/>
    </source>
</evidence>
<evidence type="ECO:0000313" key="2">
    <source>
        <dbReference type="EMBL" id="RBP46111.1"/>
    </source>
</evidence>
<dbReference type="RefSeq" id="WP_113957649.1">
    <property type="nucleotide sequence ID" value="NZ_QNRR01000002.1"/>
</dbReference>
<feature type="chain" id="PRO_5016892498" description="Glycosyl hydrolase family 32" evidence="1">
    <location>
        <begin position="23"/>
        <end position="529"/>
    </location>
</feature>
<evidence type="ECO:0000313" key="3">
    <source>
        <dbReference type="Proteomes" id="UP000253426"/>
    </source>
</evidence>
<dbReference type="InterPro" id="IPR023296">
    <property type="entry name" value="Glyco_hydro_beta-prop_sf"/>
</dbReference>
<evidence type="ECO:0000256" key="1">
    <source>
        <dbReference type="SAM" id="SignalP"/>
    </source>
</evidence>
<protein>
    <recommendedName>
        <fullName evidence="4">Glycosyl hydrolase family 32</fullName>
    </recommendedName>
</protein>
<name>A0A366HR18_9BACT</name>
<dbReference type="AlphaFoldDB" id="A0A366HR18"/>
<keyword evidence="1" id="KW-0732">Signal</keyword>
<dbReference type="Gene3D" id="2.115.10.20">
    <property type="entry name" value="Glycosyl hydrolase domain, family 43"/>
    <property type="match status" value="2"/>
</dbReference>
<feature type="signal peptide" evidence="1">
    <location>
        <begin position="1"/>
        <end position="22"/>
    </location>
</feature>
<dbReference type="SUPFAM" id="SSF75005">
    <property type="entry name" value="Arabinanase/levansucrase/invertase"/>
    <property type="match status" value="1"/>
</dbReference>
<dbReference type="Proteomes" id="UP000253426">
    <property type="component" value="Unassembled WGS sequence"/>
</dbReference>
<proteinExistence type="predicted"/>
<comment type="caution">
    <text evidence="2">The sequence shown here is derived from an EMBL/GenBank/DDBJ whole genome shotgun (WGS) entry which is preliminary data.</text>
</comment>
<accession>A0A366HR18</accession>
<organism evidence="2 3">
    <name type="scientific">Roseimicrobium gellanilyticum</name>
    <dbReference type="NCBI Taxonomy" id="748857"/>
    <lineage>
        <taxon>Bacteria</taxon>
        <taxon>Pseudomonadati</taxon>
        <taxon>Verrucomicrobiota</taxon>
        <taxon>Verrucomicrobiia</taxon>
        <taxon>Verrucomicrobiales</taxon>
        <taxon>Verrucomicrobiaceae</taxon>
        <taxon>Roseimicrobium</taxon>
    </lineage>
</organism>
<gene>
    <name evidence="2" type="ORF">DES53_102497</name>
</gene>
<sequence length="529" mass="59673">MTRISSLLCLLLTAGALHTARADEQVFFPFDDESIPWKHNLHVDLVQGEKHPENPVLRTGPEGSPDFGHAVLYGTVLHDGKKFRMWYLGMMQRKIEKYQAPGWWRPMCYAESTDGVHWTKPELNLVDLNGNKKNNICLIEGEPYSLTRVNDFLTVLYEPEDPNPERRYKCAYIAHPPFEDVRGGRTPIGPNESRWGAFVCATSADGLTWKVVGDRPMNSAGERFEVSGLYRFGNFYYATGQLISPWTWHMDGRDIGRVMLAYRSPDFEHWSQAKATSFMRPIQYATHEKPLEGSQTHMGAGIWNRGNVLVGFYGMWQHGPKERPKDKNYFWGMRMSLGMIVSNDGIRFREPVTDFAMIPRGEEGKDWDCISLLQGHAFANVGDKTYVWYSHWDNEGQFRNMEVGLATWRRDGFGHFTQHVPATAAHCVTKTIAVSDEAQPVHINVAGVTSESPITVEVLDDHDRPLPDYSGANAAVISEESLHGAVTWPKLKSNALPKGKAVALRLNFPANSKAKMYALYVGRAKPAAP</sequence>
<reference evidence="2 3" key="1">
    <citation type="submission" date="2018-06" db="EMBL/GenBank/DDBJ databases">
        <title>Genomic Encyclopedia of Type Strains, Phase IV (KMG-IV): sequencing the most valuable type-strain genomes for metagenomic binning, comparative biology and taxonomic classification.</title>
        <authorList>
            <person name="Goeker M."/>
        </authorList>
    </citation>
    <scope>NUCLEOTIDE SEQUENCE [LARGE SCALE GENOMIC DNA]</scope>
    <source>
        <strain evidence="2 3">DSM 25532</strain>
    </source>
</reference>
<dbReference type="EMBL" id="QNRR01000002">
    <property type="protein sequence ID" value="RBP46111.1"/>
    <property type="molecule type" value="Genomic_DNA"/>
</dbReference>